<dbReference type="Proteomes" id="UP000317429">
    <property type="component" value="Chromosome"/>
</dbReference>
<dbReference type="Gene3D" id="3.40.50.150">
    <property type="entry name" value="Vaccinia Virus protein VP39"/>
    <property type="match status" value="1"/>
</dbReference>
<accession>A0A518DJB9</accession>
<dbReference type="AlphaFoldDB" id="A0A518DJB9"/>
<organism evidence="2 3">
    <name type="scientific">Pirellulimonas nuda</name>
    <dbReference type="NCBI Taxonomy" id="2528009"/>
    <lineage>
        <taxon>Bacteria</taxon>
        <taxon>Pseudomonadati</taxon>
        <taxon>Planctomycetota</taxon>
        <taxon>Planctomycetia</taxon>
        <taxon>Pirellulales</taxon>
        <taxon>Lacipirellulaceae</taxon>
        <taxon>Pirellulimonas</taxon>
    </lineage>
</organism>
<evidence type="ECO:0000313" key="3">
    <source>
        <dbReference type="Proteomes" id="UP000317429"/>
    </source>
</evidence>
<sequence length="199" mass="21671">MSDIDWNQRYADEAFIYGSEPNAFLVEHSARLAGPVLSLAEGEGRNAVFLATLGLQVHGVDGSSVGLAKAQRLADAKGVVIQTEVADLAAYQPAPSSYRSVISISAHLPSSIRRRLYPLIERCLMPGGILLLEAYSEQQLHRNTGGPKDADKLMSVSKIQREFQHLEPVVLQEIEREVCEGTHHTGLASVVQFIGRKPG</sequence>
<dbReference type="Pfam" id="PF13649">
    <property type="entry name" value="Methyltransf_25"/>
    <property type="match status" value="1"/>
</dbReference>
<keyword evidence="3" id="KW-1185">Reference proteome</keyword>
<protein>
    <recommendedName>
        <fullName evidence="1">Methyltransferase domain-containing protein</fullName>
    </recommendedName>
</protein>
<gene>
    <name evidence="2" type="ORF">Pla175_49750</name>
</gene>
<proteinExistence type="predicted"/>
<dbReference type="EMBL" id="CP036291">
    <property type="protein sequence ID" value="QDU91546.1"/>
    <property type="molecule type" value="Genomic_DNA"/>
</dbReference>
<dbReference type="InterPro" id="IPR041698">
    <property type="entry name" value="Methyltransf_25"/>
</dbReference>
<dbReference type="SUPFAM" id="SSF53335">
    <property type="entry name" value="S-adenosyl-L-methionine-dependent methyltransferases"/>
    <property type="match status" value="1"/>
</dbReference>
<name>A0A518DJB9_9BACT</name>
<dbReference type="OrthoDB" id="9804312at2"/>
<dbReference type="RefSeq" id="WP_145291716.1">
    <property type="nucleotide sequence ID" value="NZ_CP036291.1"/>
</dbReference>
<feature type="domain" description="Methyltransferase" evidence="1">
    <location>
        <begin position="36"/>
        <end position="128"/>
    </location>
</feature>
<reference evidence="2 3" key="1">
    <citation type="submission" date="2019-02" db="EMBL/GenBank/DDBJ databases">
        <title>Deep-cultivation of Planctomycetes and their phenomic and genomic characterization uncovers novel biology.</title>
        <authorList>
            <person name="Wiegand S."/>
            <person name="Jogler M."/>
            <person name="Boedeker C."/>
            <person name="Pinto D."/>
            <person name="Vollmers J."/>
            <person name="Rivas-Marin E."/>
            <person name="Kohn T."/>
            <person name="Peeters S.H."/>
            <person name="Heuer A."/>
            <person name="Rast P."/>
            <person name="Oberbeckmann S."/>
            <person name="Bunk B."/>
            <person name="Jeske O."/>
            <person name="Meyerdierks A."/>
            <person name="Storesund J.E."/>
            <person name="Kallscheuer N."/>
            <person name="Luecker S."/>
            <person name="Lage O.M."/>
            <person name="Pohl T."/>
            <person name="Merkel B.J."/>
            <person name="Hornburger P."/>
            <person name="Mueller R.-W."/>
            <person name="Bruemmer F."/>
            <person name="Labrenz M."/>
            <person name="Spormann A.M."/>
            <person name="Op den Camp H."/>
            <person name="Overmann J."/>
            <person name="Amann R."/>
            <person name="Jetten M.S.M."/>
            <person name="Mascher T."/>
            <person name="Medema M.H."/>
            <person name="Devos D.P."/>
            <person name="Kaster A.-K."/>
            <person name="Ovreas L."/>
            <person name="Rohde M."/>
            <person name="Galperin M.Y."/>
            <person name="Jogler C."/>
        </authorList>
    </citation>
    <scope>NUCLEOTIDE SEQUENCE [LARGE SCALE GENOMIC DNA]</scope>
    <source>
        <strain evidence="2 3">Pla175</strain>
    </source>
</reference>
<dbReference type="InterPro" id="IPR029063">
    <property type="entry name" value="SAM-dependent_MTases_sf"/>
</dbReference>
<dbReference type="KEGG" id="pnd:Pla175_49750"/>
<evidence type="ECO:0000313" key="2">
    <source>
        <dbReference type="EMBL" id="QDU91546.1"/>
    </source>
</evidence>
<evidence type="ECO:0000259" key="1">
    <source>
        <dbReference type="Pfam" id="PF13649"/>
    </source>
</evidence>